<dbReference type="EMBL" id="QQAH01000020">
    <property type="protein sequence ID" value="RDD80141.1"/>
    <property type="molecule type" value="Genomic_DNA"/>
</dbReference>
<keyword evidence="2" id="KW-1185">Reference proteome</keyword>
<accession>A0A369UHU4</accession>
<proteinExistence type="predicted"/>
<dbReference type="AlphaFoldDB" id="A0A369UHU4"/>
<organism evidence="1 2">
    <name type="scientific">Dyella tabacisoli</name>
    <dbReference type="NCBI Taxonomy" id="2282381"/>
    <lineage>
        <taxon>Bacteria</taxon>
        <taxon>Pseudomonadati</taxon>
        <taxon>Pseudomonadota</taxon>
        <taxon>Gammaproteobacteria</taxon>
        <taxon>Lysobacterales</taxon>
        <taxon>Rhodanobacteraceae</taxon>
        <taxon>Dyella</taxon>
    </lineage>
</organism>
<name>A0A369UHU4_9GAMM</name>
<protein>
    <submittedName>
        <fullName evidence="1">Uncharacterized protein</fullName>
    </submittedName>
</protein>
<evidence type="ECO:0000313" key="2">
    <source>
        <dbReference type="Proteomes" id="UP000253782"/>
    </source>
</evidence>
<comment type="caution">
    <text evidence="1">The sequence shown here is derived from an EMBL/GenBank/DDBJ whole genome shotgun (WGS) entry which is preliminary data.</text>
</comment>
<gene>
    <name evidence="1" type="ORF">DVJ77_18530</name>
</gene>
<reference evidence="1 2" key="1">
    <citation type="submission" date="2018-07" db="EMBL/GenBank/DDBJ databases">
        <title>Dyella tabacisoli L4-6T, whole genome shotgun sequence.</title>
        <authorList>
            <person name="Zhou X.-K."/>
            <person name="Li W.-J."/>
            <person name="Duan Y.-Q."/>
        </authorList>
    </citation>
    <scope>NUCLEOTIDE SEQUENCE [LARGE SCALE GENOMIC DNA]</scope>
    <source>
        <strain evidence="1 2">L4-6</strain>
    </source>
</reference>
<dbReference type="OrthoDB" id="2517291at2"/>
<sequence>MEPDQTINWHVFDKMRTGAGSNWPRYISYEGNDTSLFTWMRERETEEVTFAPCGDLEVDASDANLGGLTLKPGRHRIRMTLPRTLRRLSIMGNPKLVDFDVPVDGKWPDMYLADDDSGILSSVDGLPYLASVRSLGIRNTVLGTPFDCRSLLTLRNLTHIRLYGAMAHLDALAELPLNGLELRFVSDLNGLPDLGTWPELSYFIAWNVEESVGKTLRKAVKQLPDSEDSFFGVSQLRSKQWFIEEHGLPFAGWTSKNEKTASKAYKAASKILKTATTKAEARNTIAAFVETINGLAGIETSERDDAGDAVALLAGVNPTLMTPEEALIWFDEIRDF</sequence>
<dbReference type="Proteomes" id="UP000253782">
    <property type="component" value="Unassembled WGS sequence"/>
</dbReference>
<evidence type="ECO:0000313" key="1">
    <source>
        <dbReference type="EMBL" id="RDD80141.1"/>
    </source>
</evidence>